<dbReference type="Pfam" id="PF13407">
    <property type="entry name" value="Peripla_BP_4"/>
    <property type="match status" value="1"/>
</dbReference>
<accession>A0A0S6VTG0</accession>
<dbReference type="InterPro" id="IPR028082">
    <property type="entry name" value="Peripla_BP_I"/>
</dbReference>
<dbReference type="GO" id="GO:0030313">
    <property type="term" value="C:cell envelope"/>
    <property type="evidence" value="ECO:0007669"/>
    <property type="project" value="UniProtKB-SubCell"/>
</dbReference>
<organism evidence="5">
    <name type="scientific">Candidatus Moduliflexus flocculans</name>
    <dbReference type="NCBI Taxonomy" id="1499966"/>
    <lineage>
        <taxon>Bacteria</taxon>
        <taxon>Candidatus Moduliflexota</taxon>
        <taxon>Candidatus Moduliflexia</taxon>
        <taxon>Candidatus Moduliflexales</taxon>
        <taxon>Candidatus Moduliflexaceae</taxon>
    </lineage>
</organism>
<dbReference type="HOGENOM" id="CLU_037628_3_3_0"/>
<evidence type="ECO:0000256" key="1">
    <source>
        <dbReference type="ARBA" id="ARBA00004196"/>
    </source>
</evidence>
<evidence type="ECO:0000313" key="5">
    <source>
        <dbReference type="EMBL" id="GAK50824.1"/>
    </source>
</evidence>
<keyword evidence="6" id="KW-1185">Reference proteome</keyword>
<feature type="domain" description="Periplasmic binding protein" evidence="4">
    <location>
        <begin position="71"/>
        <end position="320"/>
    </location>
</feature>
<sequence>MRRVDLITIWAQRMCVTPVRIRQSIVWQRRFCIGVVCLALTGCVCWNVTVHAADVPTPADNQETYAMISFGWGREFFAWSFAGMSDAAALLGPHVKVEWHGPPPDSQEPAALEANILKAMIKRNVAGIIVSAAEKNMLKPAINDAIEAGIPVICFDSDVPESQRLAIVATDNYRAGYLAGTTMAEWLNGSVGVVTINNVIHLEERMRGFRAGIASISPDTQIFIIEEEAFGPPDSNLVADYKILLKAHPDIKGLFALWATTGIAAANAVRELNLTGAIQILSFDFDTATIQAIEQDDIRATVAQNPYLMGYYSLLLAYSAAHPTGIPSSHPGFGHVPAAIDTGVTIIGKDDIAQYKHVPKVEVTQEPPLIYEF</sequence>
<evidence type="ECO:0000256" key="2">
    <source>
        <dbReference type="ARBA" id="ARBA00007639"/>
    </source>
</evidence>
<dbReference type="GO" id="GO:0030246">
    <property type="term" value="F:carbohydrate binding"/>
    <property type="evidence" value="ECO:0007669"/>
    <property type="project" value="UniProtKB-ARBA"/>
</dbReference>
<keyword evidence="3" id="KW-0732">Signal</keyword>
<evidence type="ECO:0000256" key="3">
    <source>
        <dbReference type="ARBA" id="ARBA00022729"/>
    </source>
</evidence>
<dbReference type="Gene3D" id="3.40.50.2300">
    <property type="match status" value="2"/>
</dbReference>
<gene>
    <name evidence="5" type="ORF">U14_02065</name>
</gene>
<dbReference type="Proteomes" id="UP000030700">
    <property type="component" value="Unassembled WGS sequence"/>
</dbReference>
<reference evidence="5" key="1">
    <citation type="journal article" date="2015" name="PeerJ">
        <title>First genomic representation of candidate bacterial phylum KSB3 points to enhanced environmental sensing as a trigger of wastewater bulking.</title>
        <authorList>
            <person name="Sekiguchi Y."/>
            <person name="Ohashi A."/>
            <person name="Parks D.H."/>
            <person name="Yamauchi T."/>
            <person name="Tyson G.W."/>
            <person name="Hugenholtz P."/>
        </authorList>
    </citation>
    <scope>NUCLEOTIDE SEQUENCE [LARGE SCALE GENOMIC DNA]</scope>
</reference>
<dbReference type="PANTHER" id="PTHR46847">
    <property type="entry name" value="D-ALLOSE-BINDING PERIPLASMIC PROTEIN-RELATED"/>
    <property type="match status" value="1"/>
</dbReference>
<dbReference type="SUPFAM" id="SSF53822">
    <property type="entry name" value="Periplasmic binding protein-like I"/>
    <property type="match status" value="1"/>
</dbReference>
<comment type="subcellular location">
    <subcellularLocation>
        <location evidence="1">Cell envelope</location>
    </subcellularLocation>
</comment>
<dbReference type="InterPro" id="IPR025997">
    <property type="entry name" value="SBP_2_dom"/>
</dbReference>
<dbReference type="STRING" id="1499966.U14_02065"/>
<evidence type="ECO:0000259" key="4">
    <source>
        <dbReference type="Pfam" id="PF13407"/>
    </source>
</evidence>
<comment type="similarity">
    <text evidence="2">Belongs to the bacterial solute-binding protein 2 family.</text>
</comment>
<evidence type="ECO:0000313" key="6">
    <source>
        <dbReference type="Proteomes" id="UP000030700"/>
    </source>
</evidence>
<name>A0A0S6VTG0_9BACT</name>
<dbReference type="AlphaFoldDB" id="A0A0S6VTG0"/>
<proteinExistence type="inferred from homology"/>
<dbReference type="EMBL" id="DF820456">
    <property type="protein sequence ID" value="GAK50824.1"/>
    <property type="molecule type" value="Genomic_DNA"/>
</dbReference>
<dbReference type="PANTHER" id="PTHR46847:SF1">
    <property type="entry name" value="D-ALLOSE-BINDING PERIPLASMIC PROTEIN-RELATED"/>
    <property type="match status" value="1"/>
</dbReference>
<protein>
    <submittedName>
        <fullName evidence="5">Sugar ABC transporter, sugar-binding protein</fullName>
    </submittedName>
</protein>